<feature type="region of interest" description="Disordered" evidence="1">
    <location>
        <begin position="1"/>
        <end position="25"/>
    </location>
</feature>
<dbReference type="EMBL" id="MLYV02001139">
    <property type="protein sequence ID" value="PSR72710.1"/>
    <property type="molecule type" value="Genomic_DNA"/>
</dbReference>
<organism evidence="2 3">
    <name type="scientific">Hermanssonia centrifuga</name>
    <dbReference type="NCBI Taxonomy" id="98765"/>
    <lineage>
        <taxon>Eukaryota</taxon>
        <taxon>Fungi</taxon>
        <taxon>Dikarya</taxon>
        <taxon>Basidiomycota</taxon>
        <taxon>Agaricomycotina</taxon>
        <taxon>Agaricomycetes</taxon>
        <taxon>Polyporales</taxon>
        <taxon>Meruliaceae</taxon>
        <taxon>Hermanssonia</taxon>
    </lineage>
</organism>
<feature type="compositionally biased region" description="Polar residues" evidence="1">
    <location>
        <begin position="1"/>
        <end position="24"/>
    </location>
</feature>
<evidence type="ECO:0000313" key="2">
    <source>
        <dbReference type="EMBL" id="PSR72710.1"/>
    </source>
</evidence>
<reference evidence="2 3" key="1">
    <citation type="submission" date="2018-02" db="EMBL/GenBank/DDBJ databases">
        <title>Genome sequence of the basidiomycete white-rot fungus Phlebia centrifuga.</title>
        <authorList>
            <person name="Granchi Z."/>
            <person name="Peng M."/>
            <person name="de Vries R.P."/>
            <person name="Hilden K."/>
            <person name="Makela M.R."/>
            <person name="Grigoriev I."/>
            <person name="Riley R."/>
        </authorList>
    </citation>
    <scope>NUCLEOTIDE SEQUENCE [LARGE SCALE GENOMIC DNA]</scope>
    <source>
        <strain evidence="2 3">FBCC195</strain>
    </source>
</reference>
<accession>A0A2R6NK20</accession>
<dbReference type="AlphaFoldDB" id="A0A2R6NK20"/>
<protein>
    <submittedName>
        <fullName evidence="2">Uncharacterized protein</fullName>
    </submittedName>
</protein>
<keyword evidence="3" id="KW-1185">Reference proteome</keyword>
<proteinExistence type="predicted"/>
<evidence type="ECO:0000256" key="1">
    <source>
        <dbReference type="SAM" id="MobiDB-lite"/>
    </source>
</evidence>
<dbReference type="Proteomes" id="UP000186601">
    <property type="component" value="Unassembled WGS sequence"/>
</dbReference>
<gene>
    <name evidence="2" type="ORF">PHLCEN_2v11405</name>
</gene>
<name>A0A2R6NK20_9APHY</name>
<comment type="caution">
    <text evidence="2">The sequence shown here is derived from an EMBL/GenBank/DDBJ whole genome shotgun (WGS) entry which is preliminary data.</text>
</comment>
<sequence>MDTNSSTIRILGESPQTAEKNGGTQRAKMIAKAARGSARALPSTALRSAGLLEALGAEELDVPELEPPFVPDEPGDVAEGDTLDEVAVPFKRSALRYANKQISIEFNLPRTTRKKGKAILTAKPNNVSVELSLALITPTPPSKHVELS</sequence>
<evidence type="ECO:0000313" key="3">
    <source>
        <dbReference type="Proteomes" id="UP000186601"/>
    </source>
</evidence>